<comment type="caution">
    <text evidence="1">The sequence shown here is derived from an EMBL/GenBank/DDBJ whole genome shotgun (WGS) entry which is preliminary data.</text>
</comment>
<dbReference type="AlphaFoldDB" id="A0A0G0WCN2"/>
<dbReference type="Proteomes" id="UP000033869">
    <property type="component" value="Unassembled WGS sequence"/>
</dbReference>
<accession>A0A0G0WCN2</accession>
<gene>
    <name evidence="1" type="ORF">UU65_C0001G0222</name>
</gene>
<organism evidence="1 2">
    <name type="scientific">candidate division CPR2 bacterium GW2011_GWC1_41_48</name>
    <dbReference type="NCBI Taxonomy" id="1618344"/>
    <lineage>
        <taxon>Bacteria</taxon>
        <taxon>Bacteria division CPR2</taxon>
    </lineage>
</organism>
<reference evidence="1 2" key="1">
    <citation type="journal article" date="2015" name="Nature">
        <title>rRNA introns, odd ribosomes, and small enigmatic genomes across a large radiation of phyla.</title>
        <authorList>
            <person name="Brown C.T."/>
            <person name="Hug L.A."/>
            <person name="Thomas B.C."/>
            <person name="Sharon I."/>
            <person name="Castelle C.J."/>
            <person name="Singh A."/>
            <person name="Wilkins M.J."/>
            <person name="Williams K.H."/>
            <person name="Banfield J.F."/>
        </authorList>
    </citation>
    <scope>NUCLEOTIDE SEQUENCE [LARGE SCALE GENOMIC DNA]</scope>
</reference>
<sequence length="54" mass="6044">MGKDRRGIGEPKRDCILLNSQKKPVETNISMARAIKRKGKHGDFKIRHTGVALS</sequence>
<evidence type="ECO:0000313" key="1">
    <source>
        <dbReference type="EMBL" id="KKS09817.1"/>
    </source>
</evidence>
<protein>
    <submittedName>
        <fullName evidence="1">Uncharacterized protein</fullName>
    </submittedName>
</protein>
<proteinExistence type="predicted"/>
<evidence type="ECO:0000313" key="2">
    <source>
        <dbReference type="Proteomes" id="UP000033869"/>
    </source>
</evidence>
<name>A0A0G0WCN2_UNCC2</name>
<dbReference type="EMBL" id="LCBL01000001">
    <property type="protein sequence ID" value="KKS09817.1"/>
    <property type="molecule type" value="Genomic_DNA"/>
</dbReference>